<dbReference type="SUPFAM" id="SSF46689">
    <property type="entry name" value="Homeodomain-like"/>
    <property type="match status" value="1"/>
</dbReference>
<dbReference type="SUPFAM" id="SSF48498">
    <property type="entry name" value="Tetracyclin repressor-like, C-terminal domain"/>
    <property type="match status" value="1"/>
</dbReference>
<dbReference type="InterPro" id="IPR050109">
    <property type="entry name" value="HTH-type_TetR-like_transc_reg"/>
</dbReference>
<dbReference type="EMBL" id="JAANOU010000001">
    <property type="protein sequence ID" value="NIH82999.1"/>
    <property type="molecule type" value="Genomic_DNA"/>
</dbReference>
<sequence length="180" mass="19611">MPTRARERLVQTAEDLFYADGIRAVGVERLLEASGVGRASFYRHFASKDDLVETVLTERDQAWRRLLAEGVAARGGHPLAVFDFLAERFARADYRGCAFINAMAEVGDADAAVYELARAHKAAVTEYLAGLLDKAGYRESETLAAQLMLLIDGALVTALRERSAEPALRAKAIATALLGR</sequence>
<proteinExistence type="predicted"/>
<keyword evidence="1 2" id="KW-0238">DNA-binding</keyword>
<evidence type="ECO:0000256" key="2">
    <source>
        <dbReference type="PROSITE-ProRule" id="PRU00335"/>
    </source>
</evidence>
<evidence type="ECO:0000313" key="5">
    <source>
        <dbReference type="Proteomes" id="UP000754495"/>
    </source>
</evidence>
<gene>
    <name evidence="4" type="ORF">FHX46_005529</name>
</gene>
<organism evidence="4 5">
    <name type="scientific">Amycolatopsis viridis</name>
    <dbReference type="NCBI Taxonomy" id="185678"/>
    <lineage>
        <taxon>Bacteria</taxon>
        <taxon>Bacillati</taxon>
        <taxon>Actinomycetota</taxon>
        <taxon>Actinomycetes</taxon>
        <taxon>Pseudonocardiales</taxon>
        <taxon>Pseudonocardiaceae</taxon>
        <taxon>Amycolatopsis</taxon>
    </lineage>
</organism>
<name>A0ABX0T190_9PSEU</name>
<dbReference type="PANTHER" id="PTHR30055:SF200">
    <property type="entry name" value="HTH-TYPE TRANSCRIPTIONAL REPRESSOR BDCR"/>
    <property type="match status" value="1"/>
</dbReference>
<dbReference type="InterPro" id="IPR036271">
    <property type="entry name" value="Tet_transcr_reg_TetR-rel_C_sf"/>
</dbReference>
<dbReference type="InterPro" id="IPR001647">
    <property type="entry name" value="HTH_TetR"/>
</dbReference>
<dbReference type="Pfam" id="PF00440">
    <property type="entry name" value="TetR_N"/>
    <property type="match status" value="1"/>
</dbReference>
<dbReference type="PROSITE" id="PS50977">
    <property type="entry name" value="HTH_TETR_2"/>
    <property type="match status" value="1"/>
</dbReference>
<protein>
    <submittedName>
        <fullName evidence="4">AcrR family transcriptional regulator</fullName>
    </submittedName>
</protein>
<evidence type="ECO:0000313" key="4">
    <source>
        <dbReference type="EMBL" id="NIH82999.1"/>
    </source>
</evidence>
<feature type="DNA-binding region" description="H-T-H motif" evidence="2">
    <location>
        <begin position="26"/>
        <end position="45"/>
    </location>
</feature>
<dbReference type="Proteomes" id="UP000754495">
    <property type="component" value="Unassembled WGS sequence"/>
</dbReference>
<dbReference type="InterPro" id="IPR009057">
    <property type="entry name" value="Homeodomain-like_sf"/>
</dbReference>
<evidence type="ECO:0000259" key="3">
    <source>
        <dbReference type="PROSITE" id="PS50977"/>
    </source>
</evidence>
<dbReference type="PANTHER" id="PTHR30055">
    <property type="entry name" value="HTH-TYPE TRANSCRIPTIONAL REGULATOR RUTR"/>
    <property type="match status" value="1"/>
</dbReference>
<accession>A0ABX0T190</accession>
<dbReference type="RefSeq" id="WP_167120741.1">
    <property type="nucleotide sequence ID" value="NZ_JAANOU010000001.1"/>
</dbReference>
<comment type="caution">
    <text evidence="4">The sequence shown here is derived from an EMBL/GenBank/DDBJ whole genome shotgun (WGS) entry which is preliminary data.</text>
</comment>
<reference evidence="4 5" key="1">
    <citation type="submission" date="2020-03" db="EMBL/GenBank/DDBJ databases">
        <title>Sequencing the genomes of 1000 actinobacteria strains.</title>
        <authorList>
            <person name="Klenk H.-P."/>
        </authorList>
    </citation>
    <scope>NUCLEOTIDE SEQUENCE [LARGE SCALE GENOMIC DNA]</scope>
    <source>
        <strain evidence="4 5">DSM 45668</strain>
    </source>
</reference>
<keyword evidence="5" id="KW-1185">Reference proteome</keyword>
<evidence type="ECO:0000256" key="1">
    <source>
        <dbReference type="ARBA" id="ARBA00023125"/>
    </source>
</evidence>
<feature type="domain" description="HTH tetR-type" evidence="3">
    <location>
        <begin position="3"/>
        <end position="63"/>
    </location>
</feature>
<dbReference type="Gene3D" id="1.10.357.10">
    <property type="entry name" value="Tetracycline Repressor, domain 2"/>
    <property type="match status" value="1"/>
</dbReference>
<dbReference type="PRINTS" id="PR00455">
    <property type="entry name" value="HTHTETR"/>
</dbReference>